<dbReference type="NCBIfam" id="TIGR01528">
    <property type="entry name" value="NMN_trans_PnuC"/>
    <property type="match status" value="1"/>
</dbReference>
<dbReference type="PANTHER" id="PTHR36122:SF2">
    <property type="entry name" value="NICOTINAMIDE RIBOSIDE TRANSPORTER PNUC"/>
    <property type="match status" value="1"/>
</dbReference>
<evidence type="ECO:0000256" key="6">
    <source>
        <dbReference type="ARBA" id="ARBA00022475"/>
    </source>
</evidence>
<dbReference type="Proteomes" id="UP001589797">
    <property type="component" value="Unassembled WGS sequence"/>
</dbReference>
<reference evidence="11 12" key="1">
    <citation type="submission" date="2024-09" db="EMBL/GenBank/DDBJ databases">
        <authorList>
            <person name="Sun Q."/>
            <person name="Mori K."/>
        </authorList>
    </citation>
    <scope>NUCLEOTIDE SEQUENCE [LARGE SCALE GENOMIC DNA]</scope>
    <source>
        <strain evidence="11 12">CCM 7650</strain>
    </source>
</reference>
<keyword evidence="8 10" id="KW-1133">Transmembrane helix</keyword>
<feature type="transmembrane region" description="Helical" evidence="10">
    <location>
        <begin position="40"/>
        <end position="56"/>
    </location>
</feature>
<keyword evidence="6" id="KW-1003">Cell membrane</keyword>
<comment type="caution">
    <text evidence="11">The sequence shown here is derived from an EMBL/GenBank/DDBJ whole genome shotgun (WGS) entry which is preliminary data.</text>
</comment>
<keyword evidence="5" id="KW-0813">Transport</keyword>
<evidence type="ECO:0000256" key="8">
    <source>
        <dbReference type="ARBA" id="ARBA00022989"/>
    </source>
</evidence>
<feature type="transmembrane region" description="Helical" evidence="10">
    <location>
        <begin position="62"/>
        <end position="83"/>
    </location>
</feature>
<comment type="similarity">
    <text evidence="3">Belongs to the nicotinamide ribonucleoside (NR) uptake permease (TC 4.B.1) family.</text>
</comment>
<evidence type="ECO:0000256" key="4">
    <source>
        <dbReference type="ARBA" id="ARBA00017522"/>
    </source>
</evidence>
<feature type="transmembrane region" description="Helical" evidence="10">
    <location>
        <begin position="177"/>
        <end position="196"/>
    </location>
</feature>
<organism evidence="11 12">
    <name type="scientific">Fontibacter flavus</name>
    <dbReference type="NCBI Taxonomy" id="654838"/>
    <lineage>
        <taxon>Bacteria</taxon>
        <taxon>Pseudomonadati</taxon>
        <taxon>Bacteroidota</taxon>
        <taxon>Cytophagia</taxon>
        <taxon>Cytophagales</taxon>
        <taxon>Cyclobacteriaceae</taxon>
        <taxon>Fontibacter</taxon>
    </lineage>
</organism>
<evidence type="ECO:0000256" key="10">
    <source>
        <dbReference type="SAM" id="Phobius"/>
    </source>
</evidence>
<dbReference type="RefSeq" id="WP_382386382.1">
    <property type="nucleotide sequence ID" value="NZ_JBHLWI010000008.1"/>
</dbReference>
<sequence length="207" mass="23864">MDLQWIWDGIKDGVAQMSWLEAVAVFFGIASVFYSIKKNILVFPTGMISTLIYVYICLQYKLYADMGINAYYFAMSIYGWYLWSRPSDGKEELPVTWLDKKGIFNSLALFVGSYAALYFVLANFTDSDVPYWDSFTTASAFVGMWLMAKKKVENWIAWIITDIVSVPLYFYKGLMLTSFQFLFFTVLAVIGLMEWIKSAKKSQKVYA</sequence>
<dbReference type="InterPro" id="IPR006419">
    <property type="entry name" value="NMN_transpt_PnuC"/>
</dbReference>
<dbReference type="EMBL" id="JBHLWI010000008">
    <property type="protein sequence ID" value="MFC0261940.1"/>
    <property type="molecule type" value="Genomic_DNA"/>
</dbReference>
<protein>
    <recommendedName>
        <fullName evidence="4">Nicotinamide riboside transporter PnuC</fullName>
    </recommendedName>
</protein>
<dbReference type="PANTHER" id="PTHR36122">
    <property type="entry name" value="NICOTINAMIDE RIBOSIDE TRANSPORTER PNUC"/>
    <property type="match status" value="1"/>
</dbReference>
<evidence type="ECO:0000256" key="5">
    <source>
        <dbReference type="ARBA" id="ARBA00022448"/>
    </source>
</evidence>
<evidence type="ECO:0000256" key="7">
    <source>
        <dbReference type="ARBA" id="ARBA00022692"/>
    </source>
</evidence>
<keyword evidence="7 10" id="KW-0812">Transmembrane</keyword>
<evidence type="ECO:0000256" key="1">
    <source>
        <dbReference type="ARBA" id="ARBA00002672"/>
    </source>
</evidence>
<dbReference type="Pfam" id="PF04973">
    <property type="entry name" value="NMN_transporter"/>
    <property type="match status" value="1"/>
</dbReference>
<comment type="function">
    <text evidence="1">Required for nicotinamide riboside transport across the inner membrane.</text>
</comment>
<comment type="subcellular location">
    <subcellularLocation>
        <location evidence="2">Cell membrane</location>
        <topology evidence="2">Multi-pass membrane protein</topology>
    </subcellularLocation>
</comment>
<feature type="transmembrane region" description="Helical" evidence="10">
    <location>
        <begin position="103"/>
        <end position="124"/>
    </location>
</feature>
<name>A0ABV6FPY9_9BACT</name>
<keyword evidence="12" id="KW-1185">Reference proteome</keyword>
<feature type="transmembrane region" description="Helical" evidence="10">
    <location>
        <begin position="13"/>
        <end position="33"/>
    </location>
</feature>
<evidence type="ECO:0000256" key="2">
    <source>
        <dbReference type="ARBA" id="ARBA00004651"/>
    </source>
</evidence>
<evidence type="ECO:0000256" key="3">
    <source>
        <dbReference type="ARBA" id="ARBA00006669"/>
    </source>
</evidence>
<gene>
    <name evidence="11" type="primary">pnuC</name>
    <name evidence="11" type="ORF">ACFFIP_04540</name>
</gene>
<evidence type="ECO:0000256" key="9">
    <source>
        <dbReference type="ARBA" id="ARBA00023136"/>
    </source>
</evidence>
<evidence type="ECO:0000313" key="11">
    <source>
        <dbReference type="EMBL" id="MFC0261940.1"/>
    </source>
</evidence>
<evidence type="ECO:0000313" key="12">
    <source>
        <dbReference type="Proteomes" id="UP001589797"/>
    </source>
</evidence>
<accession>A0ABV6FPY9</accession>
<proteinExistence type="inferred from homology"/>
<keyword evidence="9 10" id="KW-0472">Membrane</keyword>